<evidence type="ECO:0000256" key="1">
    <source>
        <dbReference type="SAM" id="MobiDB-lite"/>
    </source>
</evidence>
<gene>
    <name evidence="2" type="ORF">ACFOEN_15515</name>
</gene>
<evidence type="ECO:0000313" key="3">
    <source>
        <dbReference type="Proteomes" id="UP001595556"/>
    </source>
</evidence>
<dbReference type="Proteomes" id="UP001595556">
    <property type="component" value="Unassembled WGS sequence"/>
</dbReference>
<feature type="region of interest" description="Disordered" evidence="1">
    <location>
        <begin position="205"/>
        <end position="224"/>
    </location>
</feature>
<comment type="caution">
    <text evidence="2">The sequence shown here is derived from an EMBL/GenBank/DDBJ whole genome shotgun (WGS) entry which is preliminary data.</text>
</comment>
<reference evidence="3" key="1">
    <citation type="journal article" date="2019" name="Int. J. Syst. Evol. Microbiol.">
        <title>The Global Catalogue of Microorganisms (GCM) 10K type strain sequencing project: providing services to taxonomists for standard genome sequencing and annotation.</title>
        <authorList>
            <consortium name="The Broad Institute Genomics Platform"/>
            <consortium name="The Broad Institute Genome Sequencing Center for Infectious Disease"/>
            <person name="Wu L."/>
            <person name="Ma J."/>
        </authorList>
    </citation>
    <scope>NUCLEOTIDE SEQUENCE [LARGE SCALE GENOMIC DNA]</scope>
    <source>
        <strain evidence="3">KCTC 52168</strain>
    </source>
</reference>
<keyword evidence="3" id="KW-1185">Reference proteome</keyword>
<sequence length="242" mass="27060">MFFLPQPSMVIQAADVPWRYQMDYTPPFVAPTATLDDIIATIRGVFEPARGTPPPARMHALVLNAHGQPAQIGLGSEFITASNVQRFARAIRDRFSVIYIMSCLTGRIQAGTVTYSRRPRWGGETGWGPWRSAPVTDCFSIVAGDGHHFCQVLAHDARAEVHAGTEVQVHSLDYRVFPRGWIDEYEGREVVYDATGRLIAQRVRPSYDDERDRSMDGPAMDPGRCDVHDMSGTTWCRIPAPR</sequence>
<evidence type="ECO:0000313" key="2">
    <source>
        <dbReference type="EMBL" id="MFC3149034.1"/>
    </source>
</evidence>
<feature type="compositionally biased region" description="Basic and acidic residues" evidence="1">
    <location>
        <begin position="205"/>
        <end position="215"/>
    </location>
</feature>
<organism evidence="2 3">
    <name type="scientific">Piscinibacterium candidicorallinum</name>
    <dbReference type="NCBI Taxonomy" id="1793872"/>
    <lineage>
        <taxon>Bacteria</taxon>
        <taxon>Pseudomonadati</taxon>
        <taxon>Pseudomonadota</taxon>
        <taxon>Betaproteobacteria</taxon>
        <taxon>Burkholderiales</taxon>
        <taxon>Piscinibacterium</taxon>
    </lineage>
</organism>
<proteinExistence type="predicted"/>
<dbReference type="RefSeq" id="WP_377305477.1">
    <property type="nucleotide sequence ID" value="NZ_CP180191.1"/>
</dbReference>
<dbReference type="EMBL" id="JBHRTI010000010">
    <property type="protein sequence ID" value="MFC3149034.1"/>
    <property type="molecule type" value="Genomic_DNA"/>
</dbReference>
<protein>
    <submittedName>
        <fullName evidence="2">Uncharacterized protein</fullName>
    </submittedName>
</protein>
<accession>A0ABV7H8U1</accession>
<name>A0ABV7H8U1_9BURK</name>